<dbReference type="InterPro" id="IPR028939">
    <property type="entry name" value="P5C_Rdtase_cat_N"/>
</dbReference>
<dbReference type="SUPFAM" id="SSF48179">
    <property type="entry name" value="6-phosphogluconate dehydrogenase C-terminal domain-like"/>
    <property type="match status" value="1"/>
</dbReference>
<dbReference type="GO" id="GO:0005737">
    <property type="term" value="C:cytoplasm"/>
    <property type="evidence" value="ECO:0007669"/>
    <property type="project" value="UniProtKB-SubCell"/>
</dbReference>
<comment type="catalytic activity">
    <reaction evidence="6">
        <text>L-proline + NAD(+) = (S)-1-pyrroline-5-carboxylate + NADH + 2 H(+)</text>
        <dbReference type="Rhea" id="RHEA:14105"/>
        <dbReference type="ChEBI" id="CHEBI:15378"/>
        <dbReference type="ChEBI" id="CHEBI:17388"/>
        <dbReference type="ChEBI" id="CHEBI:57540"/>
        <dbReference type="ChEBI" id="CHEBI:57945"/>
        <dbReference type="ChEBI" id="CHEBI:60039"/>
        <dbReference type="EC" id="1.5.1.2"/>
    </reaction>
</comment>
<keyword evidence="3 6" id="KW-0521">NADP</keyword>
<name>A0A396SAL9_9BACL</name>
<gene>
    <name evidence="6 12" type="primary">proC</name>
    <name evidence="12" type="ORF">D1B33_05760</name>
</gene>
<evidence type="ECO:0000259" key="11">
    <source>
        <dbReference type="Pfam" id="PF14748"/>
    </source>
</evidence>
<keyword evidence="13" id="KW-1185">Reference proteome</keyword>
<feature type="binding site" evidence="8">
    <location>
        <begin position="69"/>
        <end position="72"/>
    </location>
    <ligand>
        <name>NADP(+)</name>
        <dbReference type="ChEBI" id="CHEBI:58349"/>
    </ligand>
</feature>
<proteinExistence type="inferred from homology"/>
<dbReference type="OrthoDB" id="9805754at2"/>
<keyword evidence="6" id="KW-0963">Cytoplasm</keyword>
<comment type="subcellular location">
    <subcellularLocation>
        <location evidence="6">Cytoplasm</location>
    </subcellularLocation>
</comment>
<dbReference type="PANTHER" id="PTHR11645">
    <property type="entry name" value="PYRROLINE-5-CARBOXYLATE REDUCTASE"/>
    <property type="match status" value="1"/>
</dbReference>
<feature type="binding site" evidence="8">
    <location>
        <begin position="7"/>
        <end position="12"/>
    </location>
    <ligand>
        <name>NADP(+)</name>
        <dbReference type="ChEBI" id="CHEBI:58349"/>
    </ligand>
</feature>
<dbReference type="Gene3D" id="3.40.50.720">
    <property type="entry name" value="NAD(P)-binding Rossmann-like Domain"/>
    <property type="match status" value="1"/>
</dbReference>
<evidence type="ECO:0000256" key="1">
    <source>
        <dbReference type="ARBA" id="ARBA00005525"/>
    </source>
</evidence>
<evidence type="ECO:0000313" key="12">
    <source>
        <dbReference type="EMBL" id="RHW38388.1"/>
    </source>
</evidence>
<evidence type="ECO:0000256" key="8">
    <source>
        <dbReference type="PIRSR" id="PIRSR000193-1"/>
    </source>
</evidence>
<evidence type="ECO:0000256" key="3">
    <source>
        <dbReference type="ARBA" id="ARBA00022857"/>
    </source>
</evidence>
<dbReference type="EC" id="1.5.1.2" evidence="6 7"/>
<comment type="pathway">
    <text evidence="6 9">Amino-acid biosynthesis; L-proline biosynthesis; L-proline from L-glutamate 5-semialdehyde: step 1/1.</text>
</comment>
<dbReference type="UniPathway" id="UPA00098">
    <property type="reaction ID" value="UER00361"/>
</dbReference>
<dbReference type="InterPro" id="IPR008927">
    <property type="entry name" value="6-PGluconate_DH-like_C_sf"/>
</dbReference>
<evidence type="ECO:0000256" key="6">
    <source>
        <dbReference type="HAMAP-Rule" id="MF_01925"/>
    </source>
</evidence>
<dbReference type="AlphaFoldDB" id="A0A396SAL9"/>
<dbReference type="Pfam" id="PF03807">
    <property type="entry name" value="F420_oxidored"/>
    <property type="match status" value="1"/>
</dbReference>
<dbReference type="EMBL" id="QWEI01000002">
    <property type="protein sequence ID" value="RHW38388.1"/>
    <property type="molecule type" value="Genomic_DNA"/>
</dbReference>
<evidence type="ECO:0000313" key="13">
    <source>
        <dbReference type="Proteomes" id="UP000265692"/>
    </source>
</evidence>
<dbReference type="PIRSF" id="PIRSF000193">
    <property type="entry name" value="Pyrrol-5-carb_rd"/>
    <property type="match status" value="1"/>
</dbReference>
<sequence length="271" mass="29565">MKKILFIGAGSMAEALINGWVEQEVVHGQNIYITNRSNRDRLIELNQKYGVNILDETKKIGEMDIIILAMKPKDAIAAMENIRPFISGHTAILSVLAGIEIRTIEEGLGSRAIARVMPNTSATIGMSASGISFNEFVDDSQKAIYLEMLEAIGIVIEVEEDKLHAVTALSGSGPAYLYYLLEAWESVGTEFGLSKEVVRQLMVQTIAGSAAMLKLGKEEPNVLRRKVTSPGGTTEAGIKALEKNHFNEAIYACIKSAESKSRELAKVVTHK</sequence>
<keyword evidence="4 6" id="KW-0560">Oxidoreductase</keyword>
<comment type="caution">
    <text evidence="12">The sequence shown here is derived from an EMBL/GenBank/DDBJ whole genome shotgun (WGS) entry which is preliminary data.</text>
</comment>
<accession>A0A396SAL9</accession>
<evidence type="ECO:0000256" key="2">
    <source>
        <dbReference type="ARBA" id="ARBA00022650"/>
    </source>
</evidence>
<comment type="catalytic activity">
    <reaction evidence="6 9">
        <text>L-proline + NADP(+) = (S)-1-pyrroline-5-carboxylate + NADPH + 2 H(+)</text>
        <dbReference type="Rhea" id="RHEA:14109"/>
        <dbReference type="ChEBI" id="CHEBI:15378"/>
        <dbReference type="ChEBI" id="CHEBI:17388"/>
        <dbReference type="ChEBI" id="CHEBI:57783"/>
        <dbReference type="ChEBI" id="CHEBI:58349"/>
        <dbReference type="ChEBI" id="CHEBI:60039"/>
        <dbReference type="EC" id="1.5.1.2"/>
    </reaction>
</comment>
<evidence type="ECO:0000256" key="7">
    <source>
        <dbReference type="NCBIfam" id="TIGR00112"/>
    </source>
</evidence>
<dbReference type="GO" id="GO:0004735">
    <property type="term" value="F:pyrroline-5-carboxylate reductase activity"/>
    <property type="evidence" value="ECO:0007669"/>
    <property type="project" value="UniProtKB-UniRule"/>
</dbReference>
<evidence type="ECO:0000259" key="10">
    <source>
        <dbReference type="Pfam" id="PF03807"/>
    </source>
</evidence>
<dbReference type="InterPro" id="IPR029036">
    <property type="entry name" value="P5CR_dimer"/>
</dbReference>
<dbReference type="RefSeq" id="WP_118875422.1">
    <property type="nucleotide sequence ID" value="NZ_QWEI01000002.1"/>
</dbReference>
<feature type="domain" description="Pyrroline-5-carboxylate reductase catalytic N-terminal" evidence="10">
    <location>
        <begin position="3"/>
        <end position="98"/>
    </location>
</feature>
<evidence type="ECO:0000256" key="5">
    <source>
        <dbReference type="ARBA" id="ARBA00058118"/>
    </source>
</evidence>
<evidence type="ECO:0000256" key="9">
    <source>
        <dbReference type="RuleBase" id="RU003903"/>
    </source>
</evidence>
<dbReference type="NCBIfam" id="TIGR00112">
    <property type="entry name" value="proC"/>
    <property type="match status" value="1"/>
</dbReference>
<dbReference type="Pfam" id="PF14748">
    <property type="entry name" value="P5CR_dimer"/>
    <property type="match status" value="1"/>
</dbReference>
<dbReference type="GO" id="GO:0055129">
    <property type="term" value="P:L-proline biosynthetic process"/>
    <property type="evidence" value="ECO:0007669"/>
    <property type="project" value="UniProtKB-UniRule"/>
</dbReference>
<dbReference type="HAMAP" id="MF_01925">
    <property type="entry name" value="P5C_reductase"/>
    <property type="match status" value="1"/>
</dbReference>
<evidence type="ECO:0000256" key="4">
    <source>
        <dbReference type="ARBA" id="ARBA00023002"/>
    </source>
</evidence>
<dbReference type="Gene3D" id="1.10.3730.10">
    <property type="entry name" value="ProC C-terminal domain-like"/>
    <property type="match status" value="1"/>
</dbReference>
<comment type="similarity">
    <text evidence="1 6 9">Belongs to the pyrroline-5-carboxylate reductase family.</text>
</comment>
<reference evidence="12 13" key="1">
    <citation type="submission" date="2018-08" db="EMBL/GenBank/DDBJ databases">
        <title>Lysinibacillus sp. YLB-03 draft genome sequence.</title>
        <authorList>
            <person name="Yu L."/>
        </authorList>
    </citation>
    <scope>NUCLEOTIDE SEQUENCE [LARGE SCALE GENOMIC DNA]</scope>
    <source>
        <strain evidence="12 13">YLB-03</strain>
    </source>
</reference>
<organism evidence="12 13">
    <name type="scientific">Ureibacillus yapensis</name>
    <dbReference type="NCBI Taxonomy" id="2304605"/>
    <lineage>
        <taxon>Bacteria</taxon>
        <taxon>Bacillati</taxon>
        <taxon>Bacillota</taxon>
        <taxon>Bacilli</taxon>
        <taxon>Bacillales</taxon>
        <taxon>Caryophanaceae</taxon>
        <taxon>Ureibacillus</taxon>
    </lineage>
</organism>
<dbReference type="PROSITE" id="PS00521">
    <property type="entry name" value="P5CR"/>
    <property type="match status" value="1"/>
</dbReference>
<dbReference type="FunFam" id="1.10.3730.10:FF:000001">
    <property type="entry name" value="Pyrroline-5-carboxylate reductase"/>
    <property type="match status" value="1"/>
</dbReference>
<dbReference type="InterPro" id="IPR000304">
    <property type="entry name" value="Pyrroline-COOH_reductase"/>
</dbReference>
<dbReference type="InterPro" id="IPR036291">
    <property type="entry name" value="NAD(P)-bd_dom_sf"/>
</dbReference>
<dbReference type="Proteomes" id="UP000265692">
    <property type="component" value="Unassembled WGS sequence"/>
</dbReference>
<keyword evidence="6 9" id="KW-0028">Amino-acid biosynthesis</keyword>
<dbReference type="SUPFAM" id="SSF51735">
    <property type="entry name" value="NAD(P)-binding Rossmann-fold domains"/>
    <property type="match status" value="1"/>
</dbReference>
<comment type="function">
    <text evidence="5 6">Catalyzes the reduction of 1-pyrroline-5-carboxylate (PCA) to L-proline.</text>
</comment>
<dbReference type="PANTHER" id="PTHR11645:SF49">
    <property type="entry name" value="PYRROLINE-5-CARBOXYLATE REDUCTASE 1"/>
    <property type="match status" value="1"/>
</dbReference>
<protein>
    <recommendedName>
        <fullName evidence="6 7">Pyrroline-5-carboxylate reductase</fullName>
        <shortName evidence="6">P5C reductase</shortName>
        <shortName evidence="6">P5CR</shortName>
        <ecNumber evidence="6 7">1.5.1.2</ecNumber>
    </recommendedName>
    <alternativeName>
        <fullName evidence="6">PCA reductase</fullName>
    </alternativeName>
</protein>
<feature type="domain" description="Pyrroline-5-carboxylate reductase dimerisation" evidence="11">
    <location>
        <begin position="160"/>
        <end position="264"/>
    </location>
</feature>
<dbReference type="InterPro" id="IPR053790">
    <property type="entry name" value="P5CR-like_CS"/>
</dbReference>
<keyword evidence="2 6" id="KW-0641">Proline biosynthesis</keyword>